<organism evidence="2 3">
    <name type="scientific">Sulfobacillus benefaciens</name>
    <dbReference type="NCBI Taxonomy" id="453960"/>
    <lineage>
        <taxon>Bacteria</taxon>
        <taxon>Bacillati</taxon>
        <taxon>Bacillota</taxon>
        <taxon>Clostridia</taxon>
        <taxon>Eubacteriales</taxon>
        <taxon>Clostridiales Family XVII. Incertae Sedis</taxon>
        <taxon>Sulfobacillus</taxon>
    </lineage>
</organism>
<dbReference type="Proteomes" id="UP000242972">
    <property type="component" value="Unassembled WGS sequence"/>
</dbReference>
<evidence type="ECO:0000259" key="1">
    <source>
        <dbReference type="Pfam" id="PF02754"/>
    </source>
</evidence>
<comment type="caution">
    <text evidence="2">The sequence shown here is derived from an EMBL/GenBank/DDBJ whole genome shotgun (WGS) entry which is preliminary data.</text>
</comment>
<evidence type="ECO:0000313" key="2">
    <source>
        <dbReference type="EMBL" id="PSR32449.1"/>
    </source>
</evidence>
<proteinExistence type="predicted"/>
<dbReference type="AlphaFoldDB" id="A0A2T2XD69"/>
<dbReference type="EMBL" id="PXYW01000041">
    <property type="protein sequence ID" value="PSR32449.1"/>
    <property type="molecule type" value="Genomic_DNA"/>
</dbReference>
<dbReference type="PANTHER" id="PTHR30296:SF0">
    <property type="entry name" value="LACTATE UTILIZATION PROTEIN A"/>
    <property type="match status" value="1"/>
</dbReference>
<protein>
    <submittedName>
        <fullName evidence="2">(Fe-S)-binding protein</fullName>
    </submittedName>
</protein>
<evidence type="ECO:0000313" key="3">
    <source>
        <dbReference type="Proteomes" id="UP000242972"/>
    </source>
</evidence>
<dbReference type="GO" id="GO:0005829">
    <property type="term" value="C:cytosol"/>
    <property type="evidence" value="ECO:0007669"/>
    <property type="project" value="TreeGrafter"/>
</dbReference>
<feature type="domain" description="Cysteine-rich" evidence="1">
    <location>
        <begin position="13"/>
        <end position="96"/>
    </location>
</feature>
<feature type="domain" description="Cysteine-rich" evidence="1">
    <location>
        <begin position="155"/>
        <end position="241"/>
    </location>
</feature>
<dbReference type="PANTHER" id="PTHR30296">
    <property type="entry name" value="UNCHARACTERIZED PROTEIN YKGE"/>
    <property type="match status" value="1"/>
</dbReference>
<dbReference type="InterPro" id="IPR004017">
    <property type="entry name" value="Cys_rich_dom"/>
</dbReference>
<name>A0A2T2XD69_9FIRM</name>
<dbReference type="GO" id="GO:0016491">
    <property type="term" value="F:oxidoreductase activity"/>
    <property type="evidence" value="ECO:0007669"/>
    <property type="project" value="UniProtKB-ARBA"/>
</dbReference>
<sequence>MSEEEGRSQTLQLFATCLIDLFRPQAAMAAVDVMERRGATVEFPTAQTCCGQFSYNAGYHREAADLARHWVAVFDAALRRDSQARVIALSGSCAAMVIREYPSLLYHDALDRGDSVDEAERWQERAERVGKRVIEFTEWLAHEATAELPTSGIGVTYHNGCHMRRMLGITSVPETVLQSHGFSIVPMEEADQCCGFGGTYSMTEWPVSTAIADQKLQALGKSREMGAQCLTSADFGCLAHLSGRLSRRRDPFPVVYIAELIALADRGPVTVEAVQQMAQHKEEG</sequence>
<accession>A0A2T2XD69</accession>
<gene>
    <name evidence="2" type="ORF">C7B46_14410</name>
</gene>
<reference evidence="2 3" key="1">
    <citation type="journal article" date="2014" name="BMC Genomics">
        <title>Comparison of environmental and isolate Sulfobacillus genomes reveals diverse carbon, sulfur, nitrogen, and hydrogen metabolisms.</title>
        <authorList>
            <person name="Justice N.B."/>
            <person name="Norman A."/>
            <person name="Brown C.T."/>
            <person name="Singh A."/>
            <person name="Thomas B.C."/>
            <person name="Banfield J.F."/>
        </authorList>
    </citation>
    <scope>NUCLEOTIDE SEQUENCE [LARGE SCALE GENOMIC DNA]</scope>
    <source>
        <strain evidence="2">AMDSBA4</strain>
    </source>
</reference>
<dbReference type="Pfam" id="PF02754">
    <property type="entry name" value="CCG"/>
    <property type="match status" value="2"/>
</dbReference>